<dbReference type="Proteomes" id="UP000540506">
    <property type="component" value="Unassembled WGS sequence"/>
</dbReference>
<feature type="transmembrane region" description="Helical" evidence="1">
    <location>
        <begin position="56"/>
        <end position="79"/>
    </location>
</feature>
<comment type="caution">
    <text evidence="2">The sequence shown here is derived from an EMBL/GenBank/DDBJ whole genome shotgun (WGS) entry which is preliminary data.</text>
</comment>
<feature type="transmembrane region" description="Helical" evidence="1">
    <location>
        <begin position="211"/>
        <end position="236"/>
    </location>
</feature>
<proteinExistence type="predicted"/>
<organism evidence="2 3">
    <name type="scientific">Kitasatospora kifunensis</name>
    <name type="common">Streptomyces kifunensis</name>
    <dbReference type="NCBI Taxonomy" id="58351"/>
    <lineage>
        <taxon>Bacteria</taxon>
        <taxon>Bacillati</taxon>
        <taxon>Actinomycetota</taxon>
        <taxon>Actinomycetes</taxon>
        <taxon>Kitasatosporales</taxon>
        <taxon>Streptomycetaceae</taxon>
        <taxon>Kitasatospora</taxon>
    </lineage>
</organism>
<dbReference type="RefSeq" id="WP_246559890.1">
    <property type="nucleotide sequence ID" value="NZ_JACHJV010000001.1"/>
</dbReference>
<keyword evidence="3" id="KW-1185">Reference proteome</keyword>
<accession>A0A7W7QXL1</accession>
<evidence type="ECO:0000313" key="2">
    <source>
        <dbReference type="EMBL" id="MBB4921530.1"/>
    </source>
</evidence>
<evidence type="ECO:0000313" key="3">
    <source>
        <dbReference type="Proteomes" id="UP000540506"/>
    </source>
</evidence>
<keyword evidence="1" id="KW-0812">Transmembrane</keyword>
<evidence type="ECO:0000256" key="1">
    <source>
        <dbReference type="SAM" id="Phobius"/>
    </source>
</evidence>
<dbReference type="AlphaFoldDB" id="A0A7W7QXL1"/>
<protein>
    <submittedName>
        <fullName evidence="2">Membrane protein</fullName>
    </submittedName>
</protein>
<keyword evidence="1" id="KW-0472">Membrane</keyword>
<feature type="transmembrane region" description="Helical" evidence="1">
    <location>
        <begin position="256"/>
        <end position="278"/>
    </location>
</feature>
<gene>
    <name evidence="2" type="ORF">FHR34_000523</name>
</gene>
<keyword evidence="1" id="KW-1133">Transmembrane helix</keyword>
<sequence length="310" mass="33354">MAPDRHGVRSRVSSWSRSTRAYCGRTISDAERRLPVLTTLTGRLLAARIMEAGTRLAAQIFLTAVPLLFIVAATAPYTIRNNLLHSVRAVFGLNGASAEQLQELYATDGGDLREGTSVIGTLIVLLSATSSSRALARICQRAWGLGAAPTRVAIWRWFAWLLTWLLVLTLQGPVRSGFGAGLWLGVPLSFLSGVCIWWWSQHLLLAGRMPWLPLLPAAVLAAAATSALSITAHLYIPRALNRSLAEYGPLGSVFTLLSWLVAVCVVLTAALTIGAVLAKETFLARYLGTPVDDPPVRPPPRDGRGQAADD</sequence>
<feature type="transmembrane region" description="Helical" evidence="1">
    <location>
        <begin position="180"/>
        <end position="199"/>
    </location>
</feature>
<name>A0A7W7QXL1_KITKI</name>
<feature type="transmembrane region" description="Helical" evidence="1">
    <location>
        <begin position="157"/>
        <end position="174"/>
    </location>
</feature>
<reference evidence="2 3" key="1">
    <citation type="submission" date="2020-08" db="EMBL/GenBank/DDBJ databases">
        <title>Sequencing the genomes of 1000 actinobacteria strains.</title>
        <authorList>
            <person name="Klenk H.-P."/>
        </authorList>
    </citation>
    <scope>NUCLEOTIDE SEQUENCE [LARGE SCALE GENOMIC DNA]</scope>
    <source>
        <strain evidence="2 3">DSM 41654</strain>
    </source>
</reference>
<dbReference type="EMBL" id="JACHJV010000001">
    <property type="protein sequence ID" value="MBB4921530.1"/>
    <property type="molecule type" value="Genomic_DNA"/>
</dbReference>